<dbReference type="PANTHER" id="PTHR46130">
    <property type="entry name" value="LAMGL DOMAIN-CONTAINING PROTEIN"/>
    <property type="match status" value="1"/>
</dbReference>
<reference evidence="6" key="2">
    <citation type="submission" date="2012-11" db="EMBL/GenBank/DDBJ databases">
        <authorList>
            <person name="Kuo A."/>
            <person name="Curtis B.A."/>
            <person name="Tanifuji G."/>
            <person name="Burki F."/>
            <person name="Gruber A."/>
            <person name="Irimia M."/>
            <person name="Maruyama S."/>
            <person name="Arias M.C."/>
            <person name="Ball S.G."/>
            <person name="Gile G.H."/>
            <person name="Hirakawa Y."/>
            <person name="Hopkins J.F."/>
            <person name="Rensing S.A."/>
            <person name="Schmutz J."/>
            <person name="Symeonidi A."/>
            <person name="Elias M."/>
            <person name="Eveleigh R.J."/>
            <person name="Herman E.K."/>
            <person name="Klute M.J."/>
            <person name="Nakayama T."/>
            <person name="Obornik M."/>
            <person name="Reyes-Prieto A."/>
            <person name="Armbrust E.V."/>
            <person name="Aves S.J."/>
            <person name="Beiko R.G."/>
            <person name="Coutinho P."/>
            <person name="Dacks J.B."/>
            <person name="Durnford D.G."/>
            <person name="Fast N.M."/>
            <person name="Green B.R."/>
            <person name="Grisdale C."/>
            <person name="Hempe F."/>
            <person name="Henrissat B."/>
            <person name="Hoppner M.P."/>
            <person name="Ishida K.-I."/>
            <person name="Kim E."/>
            <person name="Koreny L."/>
            <person name="Kroth P.G."/>
            <person name="Liu Y."/>
            <person name="Malik S.-B."/>
            <person name="Maier U.G."/>
            <person name="McRose D."/>
            <person name="Mock T."/>
            <person name="Neilson J.A."/>
            <person name="Onodera N.T."/>
            <person name="Poole A.M."/>
            <person name="Pritham E.J."/>
            <person name="Richards T.A."/>
            <person name="Rocap G."/>
            <person name="Roy S.W."/>
            <person name="Sarai C."/>
            <person name="Schaack S."/>
            <person name="Shirato S."/>
            <person name="Slamovits C.H."/>
            <person name="Spencer D.F."/>
            <person name="Suzuki S."/>
            <person name="Worden A.Z."/>
            <person name="Zauner S."/>
            <person name="Barry K."/>
            <person name="Bell C."/>
            <person name="Bharti A.K."/>
            <person name="Crow J.A."/>
            <person name="Grimwood J."/>
            <person name="Kramer R."/>
            <person name="Lindquist E."/>
            <person name="Lucas S."/>
            <person name="Salamov A."/>
            <person name="McFadden G.I."/>
            <person name="Lane C.E."/>
            <person name="Keeling P.J."/>
            <person name="Gray M.W."/>
            <person name="Grigoriev I.V."/>
            <person name="Archibald J.M."/>
        </authorList>
    </citation>
    <scope>NUCLEOTIDE SEQUENCE</scope>
    <source>
        <strain evidence="6">CCMP2712</strain>
    </source>
</reference>
<dbReference type="InterPro" id="IPR011936">
    <property type="entry name" value="Myxo_disulph_rpt"/>
</dbReference>
<dbReference type="Pfam" id="PF13948">
    <property type="entry name" value="DUF4215"/>
    <property type="match status" value="3"/>
</dbReference>
<dbReference type="PANTHER" id="PTHR46130:SF3">
    <property type="entry name" value="CHROMOSOME UNDETERMINED SCAFFOLD_33, WHOLE GENOME SHOTGUN SEQUENCE"/>
    <property type="match status" value="1"/>
</dbReference>
<dbReference type="HOGENOM" id="CLU_1673855_0_0_1"/>
<feature type="non-terminal residue" evidence="4">
    <location>
        <position position="158"/>
    </location>
</feature>
<proteinExistence type="predicted"/>
<evidence type="ECO:0000256" key="3">
    <source>
        <dbReference type="ARBA" id="ARBA00023157"/>
    </source>
</evidence>
<dbReference type="OrthoDB" id="409374at2759"/>
<dbReference type="EnsemblProtists" id="EKX40674">
    <property type="protein sequence ID" value="EKX40674"/>
    <property type="gene ID" value="GUITHDRAFT_75380"/>
</dbReference>
<dbReference type="PaxDb" id="55529-EKX40674"/>
<evidence type="ECO:0000256" key="1">
    <source>
        <dbReference type="ARBA" id="ARBA00022729"/>
    </source>
</evidence>
<dbReference type="AlphaFoldDB" id="L1IXR7"/>
<evidence type="ECO:0000256" key="2">
    <source>
        <dbReference type="ARBA" id="ARBA00022737"/>
    </source>
</evidence>
<dbReference type="RefSeq" id="XP_005827654.1">
    <property type="nucleotide sequence ID" value="XM_005827597.1"/>
</dbReference>
<accession>L1IXR7</accession>
<dbReference type="OMA" id="IEKTICT"/>
<keyword evidence="3" id="KW-1015">Disulfide bond</keyword>
<organism evidence="4">
    <name type="scientific">Guillardia theta (strain CCMP2712)</name>
    <name type="common">Cryptophyte</name>
    <dbReference type="NCBI Taxonomy" id="905079"/>
    <lineage>
        <taxon>Eukaryota</taxon>
        <taxon>Cryptophyceae</taxon>
        <taxon>Pyrenomonadales</taxon>
        <taxon>Geminigeraceae</taxon>
        <taxon>Guillardia</taxon>
    </lineage>
</organism>
<gene>
    <name evidence="4" type="ORF">GUITHDRAFT_75380</name>
</gene>
<evidence type="ECO:0008006" key="7">
    <source>
        <dbReference type="Google" id="ProtNLM"/>
    </source>
</evidence>
<keyword evidence="1" id="KW-0732">Signal</keyword>
<dbReference type="NCBIfam" id="TIGR02232">
    <property type="entry name" value="myxo_disulf_rpt"/>
    <property type="match status" value="3"/>
</dbReference>
<dbReference type="GeneID" id="17297392"/>
<dbReference type="GO" id="GO:0007166">
    <property type="term" value="P:cell surface receptor signaling pathway"/>
    <property type="evidence" value="ECO:0007669"/>
    <property type="project" value="TreeGrafter"/>
</dbReference>
<dbReference type="GO" id="GO:0004222">
    <property type="term" value="F:metalloendopeptidase activity"/>
    <property type="evidence" value="ECO:0007669"/>
    <property type="project" value="TreeGrafter"/>
</dbReference>
<reference evidence="4 6" key="1">
    <citation type="journal article" date="2012" name="Nature">
        <title>Algal genomes reveal evolutionary mosaicism and the fate of nucleomorphs.</title>
        <authorList>
            <consortium name="DOE Joint Genome Institute"/>
            <person name="Curtis B.A."/>
            <person name="Tanifuji G."/>
            <person name="Burki F."/>
            <person name="Gruber A."/>
            <person name="Irimia M."/>
            <person name="Maruyama S."/>
            <person name="Arias M.C."/>
            <person name="Ball S.G."/>
            <person name="Gile G.H."/>
            <person name="Hirakawa Y."/>
            <person name="Hopkins J.F."/>
            <person name="Kuo A."/>
            <person name="Rensing S.A."/>
            <person name="Schmutz J."/>
            <person name="Symeonidi A."/>
            <person name="Elias M."/>
            <person name="Eveleigh R.J."/>
            <person name="Herman E.K."/>
            <person name="Klute M.J."/>
            <person name="Nakayama T."/>
            <person name="Obornik M."/>
            <person name="Reyes-Prieto A."/>
            <person name="Armbrust E.V."/>
            <person name="Aves S.J."/>
            <person name="Beiko R.G."/>
            <person name="Coutinho P."/>
            <person name="Dacks J.B."/>
            <person name="Durnford D.G."/>
            <person name="Fast N.M."/>
            <person name="Green B.R."/>
            <person name="Grisdale C.J."/>
            <person name="Hempel F."/>
            <person name="Henrissat B."/>
            <person name="Hoppner M.P."/>
            <person name="Ishida K."/>
            <person name="Kim E."/>
            <person name="Koreny L."/>
            <person name="Kroth P.G."/>
            <person name="Liu Y."/>
            <person name="Malik S.B."/>
            <person name="Maier U.G."/>
            <person name="McRose D."/>
            <person name="Mock T."/>
            <person name="Neilson J.A."/>
            <person name="Onodera N.T."/>
            <person name="Poole A.M."/>
            <person name="Pritham E.J."/>
            <person name="Richards T.A."/>
            <person name="Rocap G."/>
            <person name="Roy S.W."/>
            <person name="Sarai C."/>
            <person name="Schaack S."/>
            <person name="Shirato S."/>
            <person name="Slamovits C.H."/>
            <person name="Spencer D.F."/>
            <person name="Suzuki S."/>
            <person name="Worden A.Z."/>
            <person name="Zauner S."/>
            <person name="Barry K."/>
            <person name="Bell C."/>
            <person name="Bharti A.K."/>
            <person name="Crow J.A."/>
            <person name="Grimwood J."/>
            <person name="Kramer R."/>
            <person name="Lindquist E."/>
            <person name="Lucas S."/>
            <person name="Salamov A."/>
            <person name="McFadden G.I."/>
            <person name="Lane C.E."/>
            <person name="Keeling P.J."/>
            <person name="Gray M.W."/>
            <person name="Grigoriev I.V."/>
            <person name="Archibald J.M."/>
        </authorList>
    </citation>
    <scope>NUCLEOTIDE SEQUENCE</scope>
    <source>
        <strain evidence="4 6">CCMP2712</strain>
    </source>
</reference>
<dbReference type="GO" id="GO:0005615">
    <property type="term" value="C:extracellular space"/>
    <property type="evidence" value="ECO:0007669"/>
    <property type="project" value="TreeGrafter"/>
</dbReference>
<evidence type="ECO:0000313" key="4">
    <source>
        <dbReference type="EMBL" id="EKX40674.1"/>
    </source>
</evidence>
<dbReference type="GO" id="GO:0006508">
    <property type="term" value="P:proteolysis"/>
    <property type="evidence" value="ECO:0007669"/>
    <property type="project" value="TreeGrafter"/>
</dbReference>
<evidence type="ECO:0000313" key="5">
    <source>
        <dbReference type="EnsemblProtists" id="EKX40674"/>
    </source>
</evidence>
<keyword evidence="2" id="KW-0677">Repeat</keyword>
<reference evidence="5" key="3">
    <citation type="submission" date="2015-06" db="UniProtKB">
        <authorList>
            <consortium name="EnsemblProtists"/>
        </authorList>
    </citation>
    <scope>IDENTIFICATION</scope>
</reference>
<dbReference type="InterPro" id="IPR043543">
    <property type="entry name" value="PAPPA/PAPPA2"/>
</dbReference>
<protein>
    <recommendedName>
        <fullName evidence="7">DUF4215 domain-containing protein</fullName>
    </recommendedName>
</protein>
<evidence type="ECO:0000313" key="6">
    <source>
        <dbReference type="Proteomes" id="UP000011087"/>
    </source>
</evidence>
<name>L1IXR7_GUITC</name>
<keyword evidence="6" id="KW-1185">Reference proteome</keyword>
<dbReference type="Proteomes" id="UP000011087">
    <property type="component" value="Unassembled WGS sequence"/>
</dbReference>
<dbReference type="EMBL" id="JH993029">
    <property type="protein sequence ID" value="EKX40674.1"/>
    <property type="molecule type" value="Genomic_DNA"/>
</dbReference>
<sequence>MWSDPAGDGCTSECKLEQGFVCLYDDHDRLLGGRCEAVCGDGVRVQQEDCDDGNTRDGDGCSSSCLVESGWICADNLHVTNHTTSLCYGICADGVRVAAEQCDDGNTKSGDGCDQFCRLESGYVCADNGLCSTNCGDGIIAGKEACDDMNNINGDGCN</sequence>
<dbReference type="KEGG" id="gtt:GUITHDRAFT_75380"/>